<protein>
    <recommendedName>
        <fullName evidence="9">ABC transmembrane type-2 domain-containing protein</fullName>
    </recommendedName>
</protein>
<feature type="domain" description="ABC transmembrane type-2" evidence="9">
    <location>
        <begin position="141"/>
        <end position="369"/>
    </location>
</feature>
<dbReference type="PANTHER" id="PTHR30294">
    <property type="entry name" value="MEMBRANE COMPONENT OF ABC TRANSPORTER YHHJ-RELATED"/>
    <property type="match status" value="1"/>
</dbReference>
<reference evidence="10" key="2">
    <citation type="submission" date="2020-09" db="EMBL/GenBank/DDBJ databases">
        <authorList>
            <person name="Sun Q."/>
            <person name="Ohkuma M."/>
        </authorList>
    </citation>
    <scope>NUCLEOTIDE SEQUENCE</scope>
    <source>
        <strain evidence="10">JCM 17251</strain>
    </source>
</reference>
<evidence type="ECO:0000256" key="2">
    <source>
        <dbReference type="ARBA" id="ARBA00007783"/>
    </source>
</evidence>
<accession>A0A917Y4T8</accession>
<evidence type="ECO:0000256" key="4">
    <source>
        <dbReference type="ARBA" id="ARBA00022475"/>
    </source>
</evidence>
<dbReference type="Pfam" id="PF12698">
    <property type="entry name" value="ABC2_membrane_3"/>
    <property type="match status" value="1"/>
</dbReference>
<dbReference type="GO" id="GO:0005886">
    <property type="term" value="C:plasma membrane"/>
    <property type="evidence" value="ECO:0007669"/>
    <property type="project" value="UniProtKB-SubCell"/>
</dbReference>
<dbReference type="EMBL" id="BMOS01000052">
    <property type="protein sequence ID" value="GGN66998.1"/>
    <property type="molecule type" value="Genomic_DNA"/>
</dbReference>
<keyword evidence="5 8" id="KW-0812">Transmembrane</keyword>
<evidence type="ECO:0000313" key="10">
    <source>
        <dbReference type="EMBL" id="GGN66998.1"/>
    </source>
</evidence>
<evidence type="ECO:0000256" key="6">
    <source>
        <dbReference type="ARBA" id="ARBA00022989"/>
    </source>
</evidence>
<comment type="caution">
    <text evidence="10">The sequence shown here is derived from an EMBL/GenBank/DDBJ whole genome shotgun (WGS) entry which is preliminary data.</text>
</comment>
<feature type="transmembrane region" description="Helical" evidence="8">
    <location>
        <begin position="178"/>
        <end position="200"/>
    </location>
</feature>
<dbReference type="PANTHER" id="PTHR30294:SF29">
    <property type="entry name" value="MULTIDRUG ABC TRANSPORTER PERMEASE YBHS-RELATED"/>
    <property type="match status" value="1"/>
</dbReference>
<evidence type="ECO:0000256" key="1">
    <source>
        <dbReference type="ARBA" id="ARBA00004651"/>
    </source>
</evidence>
<feature type="transmembrane region" description="Helical" evidence="8">
    <location>
        <begin position="288"/>
        <end position="307"/>
    </location>
</feature>
<evidence type="ECO:0000259" key="9">
    <source>
        <dbReference type="PROSITE" id="PS51012"/>
    </source>
</evidence>
<evidence type="ECO:0000256" key="5">
    <source>
        <dbReference type="ARBA" id="ARBA00022692"/>
    </source>
</evidence>
<sequence>MRGILLAKFTTFIRKPWVFVLFTVMSIGFTLIIGYTEGNEDKITVPVAGAEEVRTGSIGKALEENEVYHFKWQEETDLKEIVRLGEAEAGIIIEETGYEMFIRVETPNVQLIEQTIANIYTEKIRENQVLELFQSETAAEEEAILTAYHESMDQPIFEITNDNFRNADSSQFDEGLHAIFGFTLFFVIYTIGYNVLPILIEKKEGIWDRMILSPLKKWEIYLANLVYSFFEGYLQIIIIFSVFHYLVGVDFQGGFAGILLIMLAYTFTIVSLGIFVTALVKNIQQFNAVLPILSVSMAMIGGAFWPLEIVQSDILLALAKLNPLTYGMEALNNLVLYNLPFEEILMPVSILILMGVIFMGVGIHLMEKIHI</sequence>
<dbReference type="Proteomes" id="UP000624041">
    <property type="component" value="Unassembled WGS sequence"/>
</dbReference>
<dbReference type="AlphaFoldDB" id="A0A917Y4T8"/>
<evidence type="ECO:0000256" key="7">
    <source>
        <dbReference type="ARBA" id="ARBA00023136"/>
    </source>
</evidence>
<evidence type="ECO:0000313" key="11">
    <source>
        <dbReference type="Proteomes" id="UP000624041"/>
    </source>
</evidence>
<name>A0A917Y4T8_9BACI</name>
<dbReference type="PROSITE" id="PS51012">
    <property type="entry name" value="ABC_TM2"/>
    <property type="match status" value="1"/>
</dbReference>
<feature type="transmembrane region" description="Helical" evidence="8">
    <location>
        <begin position="253"/>
        <end position="276"/>
    </location>
</feature>
<organism evidence="10 11">
    <name type="scientific">Oceanobacillus indicireducens</name>
    <dbReference type="NCBI Taxonomy" id="1004261"/>
    <lineage>
        <taxon>Bacteria</taxon>
        <taxon>Bacillati</taxon>
        <taxon>Bacillota</taxon>
        <taxon>Bacilli</taxon>
        <taxon>Bacillales</taxon>
        <taxon>Bacillaceae</taxon>
        <taxon>Oceanobacillus</taxon>
    </lineage>
</organism>
<dbReference type="GO" id="GO:0140359">
    <property type="term" value="F:ABC-type transporter activity"/>
    <property type="evidence" value="ECO:0007669"/>
    <property type="project" value="InterPro"/>
</dbReference>
<feature type="transmembrane region" description="Helical" evidence="8">
    <location>
        <begin position="221"/>
        <end position="247"/>
    </location>
</feature>
<dbReference type="InterPro" id="IPR051449">
    <property type="entry name" value="ABC-2_transporter_component"/>
</dbReference>
<dbReference type="InterPro" id="IPR013525">
    <property type="entry name" value="ABC2_TM"/>
</dbReference>
<keyword evidence="4" id="KW-1003">Cell membrane</keyword>
<keyword evidence="11" id="KW-1185">Reference proteome</keyword>
<comment type="similarity">
    <text evidence="2">Belongs to the ABC-2 integral membrane protein family.</text>
</comment>
<keyword evidence="6 8" id="KW-1133">Transmembrane helix</keyword>
<proteinExistence type="inferred from homology"/>
<feature type="transmembrane region" description="Helical" evidence="8">
    <location>
        <begin position="12"/>
        <end position="35"/>
    </location>
</feature>
<evidence type="ECO:0000256" key="8">
    <source>
        <dbReference type="SAM" id="Phobius"/>
    </source>
</evidence>
<dbReference type="RefSeq" id="WP_188859651.1">
    <property type="nucleotide sequence ID" value="NZ_BMOS01000052.1"/>
</dbReference>
<keyword evidence="7 8" id="KW-0472">Membrane</keyword>
<gene>
    <name evidence="10" type="ORF">GCM10007971_37500</name>
</gene>
<keyword evidence="3" id="KW-0813">Transport</keyword>
<dbReference type="InterPro" id="IPR047817">
    <property type="entry name" value="ABC2_TM_bact-type"/>
</dbReference>
<comment type="subcellular location">
    <subcellularLocation>
        <location evidence="1">Cell membrane</location>
        <topology evidence="1">Multi-pass membrane protein</topology>
    </subcellularLocation>
</comment>
<reference evidence="10" key="1">
    <citation type="journal article" date="2014" name="Int. J. Syst. Evol. Microbiol.">
        <title>Complete genome sequence of Corynebacterium casei LMG S-19264T (=DSM 44701T), isolated from a smear-ripened cheese.</title>
        <authorList>
            <consortium name="US DOE Joint Genome Institute (JGI-PGF)"/>
            <person name="Walter F."/>
            <person name="Albersmeier A."/>
            <person name="Kalinowski J."/>
            <person name="Ruckert C."/>
        </authorList>
    </citation>
    <scope>NUCLEOTIDE SEQUENCE</scope>
    <source>
        <strain evidence="10">JCM 17251</strain>
    </source>
</reference>
<evidence type="ECO:0000256" key="3">
    <source>
        <dbReference type="ARBA" id="ARBA00022448"/>
    </source>
</evidence>
<feature type="transmembrane region" description="Helical" evidence="8">
    <location>
        <begin position="344"/>
        <end position="366"/>
    </location>
</feature>